<gene>
    <name evidence="3" type="ORF">EPJ81_11790</name>
</gene>
<protein>
    <submittedName>
        <fullName evidence="3">DUF262 domain-containing protein</fullName>
    </submittedName>
</protein>
<dbReference type="Pfam" id="PF03235">
    <property type="entry name" value="GmrSD_N"/>
    <property type="match status" value="1"/>
</dbReference>
<dbReference type="InterPro" id="IPR011089">
    <property type="entry name" value="GmrSD_C"/>
</dbReference>
<feature type="domain" description="GmrSD restriction endonucleases C-terminal" evidence="2">
    <location>
        <begin position="477"/>
        <end position="529"/>
    </location>
</feature>
<dbReference type="PANTHER" id="PTHR35149:SF1">
    <property type="entry name" value="DUF5655 DOMAIN-CONTAINING PROTEIN"/>
    <property type="match status" value="1"/>
</dbReference>
<evidence type="ECO:0000259" key="1">
    <source>
        <dbReference type="Pfam" id="PF03235"/>
    </source>
</evidence>
<feature type="domain" description="GmrSD restriction endonucleases N-terminal" evidence="1">
    <location>
        <begin position="15"/>
        <end position="196"/>
    </location>
</feature>
<dbReference type="AlphaFoldDB" id="A0A5C8ED85"/>
<proteinExistence type="predicted"/>
<dbReference type="Proteomes" id="UP000325002">
    <property type="component" value="Unassembled WGS sequence"/>
</dbReference>
<comment type="caution">
    <text evidence="3">The sequence shown here is derived from an EMBL/GenBank/DDBJ whole genome shotgun (WGS) entry which is preliminary data.</text>
</comment>
<accession>A0A5C8ED85</accession>
<dbReference type="EMBL" id="SAYD01000022">
    <property type="protein sequence ID" value="TXJ35706.1"/>
    <property type="molecule type" value="Genomic_DNA"/>
</dbReference>
<evidence type="ECO:0000259" key="2">
    <source>
        <dbReference type="Pfam" id="PF07510"/>
    </source>
</evidence>
<dbReference type="PANTHER" id="PTHR35149">
    <property type="entry name" value="SLL5132 PROTEIN"/>
    <property type="match status" value="1"/>
</dbReference>
<evidence type="ECO:0000313" key="3">
    <source>
        <dbReference type="EMBL" id="TXJ35706.1"/>
    </source>
</evidence>
<sequence>MEKDSLKTIKDLENFNFYIPNYQRGYRWDKIEVNALLQDILDFYQTDKNQESFYCLQPIVVKKDSKKYKVIDGQQRLTTIFLIIKFLDNKDIFNINYQTRRKSNDFLKNIQNKLDSEEIENIDFFYFLNAYKEIKLFFNDKKDEISKKEFLEVLLYRCKILWYEISEQEKENEVFIRLNIGKIPLLETENIKALFLAENENIDEDELKERAEAWYEAEIKSREDNDFRYCVLNKIDEKNLMYNELGKPIIKDDILRVESYLKAIVPSNEKLFDYFYKYYKDKTINKKWEEFISSVNTLEGFSFKGVKKIDREIFHYIGYLILSGENIFDIYQLWLKNKDKNKFKDTLFSRIKSKVSNYIQNIDELHYGKDRDKIINILLLFNLEYLISQEDSNDYFKFNRFQLEQWSLEHIYAQDSGSIKNEIKKSNNEEIKKWLIEVKEYIDNKEEVYQNIETALNNNEFNEDLFNAINESFINDPLLNSIQNLTLLDKSSNSRIGNHIFSRKRKEIQKLGEEDKLIPIATKKVFNKEFSNSKDNPDVFTKKDQEDYLENIKEYLNKYN</sequence>
<dbReference type="RefSeq" id="WP_147547452.1">
    <property type="nucleotide sequence ID" value="NZ_SAYD01000022.1"/>
</dbReference>
<dbReference type="Pfam" id="PF07510">
    <property type="entry name" value="GmrSD_C"/>
    <property type="match status" value="1"/>
</dbReference>
<evidence type="ECO:0000313" key="4">
    <source>
        <dbReference type="Proteomes" id="UP000325002"/>
    </source>
</evidence>
<name>A0A5C8ED85_9SPIR</name>
<dbReference type="InterPro" id="IPR004919">
    <property type="entry name" value="GmrSD_N"/>
</dbReference>
<reference evidence="3 4" key="1">
    <citation type="journal article" date="1992" name="Lakartidningen">
        <title>[Penicillin V and not amoxicillin is the first choice preparation in acute otitis].</title>
        <authorList>
            <person name="Kamme C."/>
            <person name="Lundgren K."/>
            <person name="Prellner K."/>
        </authorList>
    </citation>
    <scope>NUCLEOTIDE SEQUENCE [LARGE SCALE GENOMIC DNA]</scope>
    <source>
        <strain evidence="3 4">PC3997IV</strain>
    </source>
</reference>
<organism evidence="3 4">
    <name type="scientific">Brachyspira aalborgi</name>
    <dbReference type="NCBI Taxonomy" id="29522"/>
    <lineage>
        <taxon>Bacteria</taxon>
        <taxon>Pseudomonadati</taxon>
        <taxon>Spirochaetota</taxon>
        <taxon>Spirochaetia</taxon>
        <taxon>Brachyspirales</taxon>
        <taxon>Brachyspiraceae</taxon>
        <taxon>Brachyspira</taxon>
    </lineage>
</organism>